<dbReference type="OrthoDB" id="44277at2759"/>
<evidence type="ECO:0000256" key="1">
    <source>
        <dbReference type="ARBA" id="ARBA00005420"/>
    </source>
</evidence>
<keyword evidence="3 4" id="KW-0012">Acyltransferase</keyword>
<protein>
    <submittedName>
        <fullName evidence="4">Diacylglycerol acyltransferase</fullName>
    </submittedName>
</protein>
<reference evidence="4 5" key="1">
    <citation type="journal article" date="2018" name="Mol. Plant">
        <title>The genome of Artemisia annua provides insight into the evolution of Asteraceae family and artemisinin biosynthesis.</title>
        <authorList>
            <person name="Shen Q."/>
            <person name="Zhang L."/>
            <person name="Liao Z."/>
            <person name="Wang S."/>
            <person name="Yan T."/>
            <person name="Shi P."/>
            <person name="Liu M."/>
            <person name="Fu X."/>
            <person name="Pan Q."/>
            <person name="Wang Y."/>
            <person name="Lv Z."/>
            <person name="Lu X."/>
            <person name="Zhang F."/>
            <person name="Jiang W."/>
            <person name="Ma Y."/>
            <person name="Chen M."/>
            <person name="Hao X."/>
            <person name="Li L."/>
            <person name="Tang Y."/>
            <person name="Lv G."/>
            <person name="Zhou Y."/>
            <person name="Sun X."/>
            <person name="Brodelius P.E."/>
            <person name="Rose J.K.C."/>
            <person name="Tang K."/>
        </authorList>
    </citation>
    <scope>NUCLEOTIDE SEQUENCE [LARGE SCALE GENOMIC DNA]</scope>
    <source>
        <strain evidence="5">cv. Huhao1</strain>
        <tissue evidence="4">Leaf</tissue>
    </source>
</reference>
<evidence type="ECO:0000313" key="5">
    <source>
        <dbReference type="Proteomes" id="UP000245207"/>
    </source>
</evidence>
<dbReference type="Pfam" id="PF03982">
    <property type="entry name" value="DAGAT"/>
    <property type="match status" value="1"/>
</dbReference>
<evidence type="ECO:0000256" key="2">
    <source>
        <dbReference type="ARBA" id="ARBA00022679"/>
    </source>
</evidence>
<organism evidence="4 5">
    <name type="scientific">Artemisia annua</name>
    <name type="common">Sweet wormwood</name>
    <dbReference type="NCBI Taxonomy" id="35608"/>
    <lineage>
        <taxon>Eukaryota</taxon>
        <taxon>Viridiplantae</taxon>
        <taxon>Streptophyta</taxon>
        <taxon>Embryophyta</taxon>
        <taxon>Tracheophyta</taxon>
        <taxon>Spermatophyta</taxon>
        <taxon>Magnoliopsida</taxon>
        <taxon>eudicotyledons</taxon>
        <taxon>Gunneridae</taxon>
        <taxon>Pentapetalae</taxon>
        <taxon>asterids</taxon>
        <taxon>campanulids</taxon>
        <taxon>Asterales</taxon>
        <taxon>Asteraceae</taxon>
        <taxon>Asteroideae</taxon>
        <taxon>Anthemideae</taxon>
        <taxon>Artemisiinae</taxon>
        <taxon>Artemisia</taxon>
    </lineage>
</organism>
<keyword evidence="5" id="KW-1185">Reference proteome</keyword>
<dbReference type="CDD" id="cd07987">
    <property type="entry name" value="LPLAT_MGAT-like"/>
    <property type="match status" value="1"/>
</dbReference>
<name>A0A2U1NUT5_ARTAN</name>
<dbReference type="Proteomes" id="UP000245207">
    <property type="component" value="Unassembled WGS sequence"/>
</dbReference>
<accession>A0A2U1NUT5</accession>
<dbReference type="GO" id="GO:0004144">
    <property type="term" value="F:diacylglycerol O-acyltransferase activity"/>
    <property type="evidence" value="ECO:0007669"/>
    <property type="project" value="UniProtKB-ARBA"/>
</dbReference>
<comment type="caution">
    <text evidence="4">The sequence shown here is derived from an EMBL/GenBank/DDBJ whole genome shotgun (WGS) entry which is preliminary data.</text>
</comment>
<dbReference type="EMBL" id="PKPP01002150">
    <property type="protein sequence ID" value="PWA77272.1"/>
    <property type="molecule type" value="Genomic_DNA"/>
</dbReference>
<comment type="similarity">
    <text evidence="1">Belongs to the diacylglycerol acyltransferase family.</text>
</comment>
<dbReference type="InterPro" id="IPR029058">
    <property type="entry name" value="AB_hydrolase_fold"/>
</dbReference>
<dbReference type="GO" id="GO:0019432">
    <property type="term" value="P:triglyceride biosynthetic process"/>
    <property type="evidence" value="ECO:0007669"/>
    <property type="project" value="UniProtKB-ARBA"/>
</dbReference>
<sequence length="551" mass="62555">MGGGIAEQPLHFPIFMPKLPGRIYYMFGKPIRTKGKVNMLNDKDYLKELYSQIKCDVESNMAYLLNKREEDPYRVSRDFVKISGASCIEWKSSGVASYDCGGKKSRKNVPQNLEHLWDDGYGTRTMKDYAEISMDLIKSDGGPPRWFCPVACGSPLEDSPLLFYLPGIDGTGAGLVIHEKALGKVYHVQCLHIPVWDRTPLEGLIEIVEEIVMNEHTLSPSKPIYLLGDSFGGSLALAVAARNPTLDLILILANPECYKKIRWYRLFTGTAIFSTMEDGKIVRGLAGIPDEGPVLAVGNHTFWGYDVFSLVPEFMREKKIVLHGLAHPEAYQYRVEDEHIMIPFTNTLKSFGAVPVSARNLYKLLSTKSYALLYPGGARESLHRKGESYKLFWPEKQEFVRMAVKLGATIIPFGAVGEDDLSEQLIDYNDMKNIPFLNDMVNDYNQGRTNVRAEIGGEIAKQPLHVPIFLPKLPGRLYFKFGKPIQTRGKENMLNDKDYMRDLYLQIRRDVEKNIAYLLNKRNEDPYRGIVERFVWHTNYGSLDQVPSFDP</sequence>
<keyword evidence="2 4" id="KW-0808">Transferase</keyword>
<dbReference type="PANTHER" id="PTHR22753">
    <property type="entry name" value="TRANSMEMBRANE PROTEIN 68"/>
    <property type="match status" value="1"/>
</dbReference>
<dbReference type="STRING" id="35608.A0A2U1NUT5"/>
<evidence type="ECO:0000256" key="3">
    <source>
        <dbReference type="ARBA" id="ARBA00023315"/>
    </source>
</evidence>
<dbReference type="GO" id="GO:0016020">
    <property type="term" value="C:membrane"/>
    <property type="evidence" value="ECO:0007669"/>
    <property type="project" value="TreeGrafter"/>
</dbReference>
<dbReference type="InterPro" id="IPR007130">
    <property type="entry name" value="DAGAT"/>
</dbReference>
<dbReference type="SUPFAM" id="SSF53474">
    <property type="entry name" value="alpha/beta-Hydrolases"/>
    <property type="match status" value="1"/>
</dbReference>
<dbReference type="PANTHER" id="PTHR22753:SF40">
    <property type="entry name" value="ACYLGLYCEROL LIPASE"/>
    <property type="match status" value="1"/>
</dbReference>
<gene>
    <name evidence="4" type="ORF">CTI12_AA226200</name>
</gene>
<evidence type="ECO:0000313" key="4">
    <source>
        <dbReference type="EMBL" id="PWA77272.1"/>
    </source>
</evidence>
<proteinExistence type="inferred from homology"/>
<dbReference type="AlphaFoldDB" id="A0A2U1NUT5"/>
<dbReference type="Gene3D" id="3.40.50.1820">
    <property type="entry name" value="alpha/beta hydrolase"/>
    <property type="match status" value="1"/>
</dbReference>